<dbReference type="InterPro" id="IPR010504">
    <property type="entry name" value="AH_dom"/>
</dbReference>
<protein>
    <recommendedName>
        <fullName evidence="1">AH domain-containing protein</fullName>
    </recommendedName>
</protein>
<dbReference type="Proteomes" id="UP000664940">
    <property type="component" value="Unassembled WGS sequence"/>
</dbReference>
<comment type="caution">
    <text evidence="2">The sequence shown here is derived from an EMBL/GenBank/DDBJ whole genome shotgun (WGS) entry which is preliminary data.</text>
</comment>
<sequence length="101" mass="11429">MEDTLMTVKQYEAARLEYDAYRTDLEELSLGPRDAGTRGRLESAQATFQAHRDKYEKLRGDVAIKLKFLEENKVQTPPLGSLPTSLSVTLTRPISEWENAA</sequence>
<dbReference type="InterPro" id="IPR027267">
    <property type="entry name" value="AH/BAR_dom_sf"/>
</dbReference>
<proteinExistence type="predicted"/>
<dbReference type="PROSITE" id="PS50870">
    <property type="entry name" value="AH"/>
    <property type="match status" value="1"/>
</dbReference>
<dbReference type="GO" id="GO:0019904">
    <property type="term" value="F:protein domain specific binding"/>
    <property type="evidence" value="ECO:0007669"/>
    <property type="project" value="InterPro"/>
</dbReference>
<dbReference type="InterPro" id="IPR030798">
    <property type="entry name" value="Arfaptin_fam"/>
</dbReference>
<dbReference type="PANTHER" id="PTHR12141:SF3">
    <property type="entry name" value="ARFAPTIN-2"/>
    <property type="match status" value="1"/>
</dbReference>
<name>A0A834A7N8_9CHIR</name>
<dbReference type="GO" id="GO:0005543">
    <property type="term" value="F:phospholipid binding"/>
    <property type="evidence" value="ECO:0007669"/>
    <property type="project" value="TreeGrafter"/>
</dbReference>
<organism evidence="2 3">
    <name type="scientific">Phyllostomus discolor</name>
    <name type="common">pale spear-nosed bat</name>
    <dbReference type="NCBI Taxonomy" id="89673"/>
    <lineage>
        <taxon>Eukaryota</taxon>
        <taxon>Metazoa</taxon>
        <taxon>Chordata</taxon>
        <taxon>Craniata</taxon>
        <taxon>Vertebrata</taxon>
        <taxon>Euteleostomi</taxon>
        <taxon>Mammalia</taxon>
        <taxon>Eutheria</taxon>
        <taxon>Laurasiatheria</taxon>
        <taxon>Chiroptera</taxon>
        <taxon>Yangochiroptera</taxon>
        <taxon>Phyllostomidae</taxon>
        <taxon>Phyllostominae</taxon>
        <taxon>Phyllostomus</taxon>
    </lineage>
</organism>
<dbReference type="GO" id="GO:0032588">
    <property type="term" value="C:trans-Golgi network membrane"/>
    <property type="evidence" value="ECO:0007669"/>
    <property type="project" value="TreeGrafter"/>
</dbReference>
<dbReference type="EMBL" id="JABVXQ010000006">
    <property type="protein sequence ID" value="KAF6104375.1"/>
    <property type="molecule type" value="Genomic_DNA"/>
</dbReference>
<evidence type="ECO:0000313" key="2">
    <source>
        <dbReference type="EMBL" id="KAF6104375.1"/>
    </source>
</evidence>
<evidence type="ECO:0000259" key="1">
    <source>
        <dbReference type="PROSITE" id="PS50870"/>
    </source>
</evidence>
<dbReference type="Gene3D" id="1.20.1270.60">
    <property type="entry name" value="Arfaptin homology (AH) domain/BAR domain"/>
    <property type="match status" value="1"/>
</dbReference>
<dbReference type="GO" id="GO:0006886">
    <property type="term" value="P:intracellular protein transport"/>
    <property type="evidence" value="ECO:0007669"/>
    <property type="project" value="TreeGrafter"/>
</dbReference>
<dbReference type="SUPFAM" id="SSF103657">
    <property type="entry name" value="BAR/IMD domain-like"/>
    <property type="match status" value="1"/>
</dbReference>
<accession>A0A834A7N8</accession>
<dbReference type="GO" id="GO:0034315">
    <property type="term" value="P:regulation of Arp2/3 complex-mediated actin nucleation"/>
    <property type="evidence" value="ECO:0007669"/>
    <property type="project" value="TreeGrafter"/>
</dbReference>
<reference evidence="2 3" key="1">
    <citation type="journal article" date="2020" name="Nature">
        <title>Six reference-quality genomes reveal evolution of bat adaptations.</title>
        <authorList>
            <person name="Jebb D."/>
            <person name="Huang Z."/>
            <person name="Pippel M."/>
            <person name="Hughes G.M."/>
            <person name="Lavrichenko K."/>
            <person name="Devanna P."/>
            <person name="Winkler S."/>
            <person name="Jermiin L.S."/>
            <person name="Skirmuntt E.C."/>
            <person name="Katzourakis A."/>
            <person name="Burkitt-Gray L."/>
            <person name="Ray D.A."/>
            <person name="Sullivan K.A.M."/>
            <person name="Roscito J.G."/>
            <person name="Kirilenko B.M."/>
            <person name="Davalos L.M."/>
            <person name="Corthals A.P."/>
            <person name="Power M.L."/>
            <person name="Jones G."/>
            <person name="Ransome R.D."/>
            <person name="Dechmann D.K.N."/>
            <person name="Locatelli A.G."/>
            <person name="Puechmaille S.J."/>
            <person name="Fedrigo O."/>
            <person name="Jarvis E.D."/>
            <person name="Hiller M."/>
            <person name="Vernes S.C."/>
            <person name="Myers E.W."/>
            <person name="Teeling E.C."/>
        </authorList>
    </citation>
    <scope>NUCLEOTIDE SEQUENCE [LARGE SCALE GENOMIC DNA]</scope>
    <source>
        <strain evidence="2">Bat1K_MPI-CBG_1</strain>
    </source>
</reference>
<gene>
    <name evidence="2" type="ORF">HJG60_011324</name>
</gene>
<dbReference type="PANTHER" id="PTHR12141">
    <property type="entry name" value="ARFAPTIN-RELATED"/>
    <property type="match status" value="1"/>
</dbReference>
<dbReference type="AlphaFoldDB" id="A0A834A7N8"/>
<evidence type="ECO:0000313" key="3">
    <source>
        <dbReference type="Proteomes" id="UP000664940"/>
    </source>
</evidence>
<dbReference type="Pfam" id="PF06456">
    <property type="entry name" value="Arfaptin"/>
    <property type="match status" value="1"/>
</dbReference>
<feature type="domain" description="AH" evidence="1">
    <location>
        <begin position="1"/>
        <end position="75"/>
    </location>
</feature>